<comment type="caution">
    <text evidence="1">The sequence shown here is derived from an EMBL/GenBank/DDBJ whole genome shotgun (WGS) entry which is preliminary data.</text>
</comment>
<organism evidence="1 2">
    <name type="scientific">Nonomuraea salmonea</name>
    <dbReference type="NCBI Taxonomy" id="46181"/>
    <lineage>
        <taxon>Bacteria</taxon>
        <taxon>Bacillati</taxon>
        <taxon>Actinomycetota</taxon>
        <taxon>Actinomycetes</taxon>
        <taxon>Streptosporangiales</taxon>
        <taxon>Streptosporangiaceae</taxon>
        <taxon>Nonomuraea</taxon>
    </lineage>
</organism>
<evidence type="ECO:0000313" key="2">
    <source>
        <dbReference type="Proteomes" id="UP001589568"/>
    </source>
</evidence>
<accession>A0ABV5P003</accession>
<dbReference type="Proteomes" id="UP001589568">
    <property type="component" value="Unassembled WGS sequence"/>
</dbReference>
<evidence type="ECO:0008006" key="3">
    <source>
        <dbReference type="Google" id="ProtNLM"/>
    </source>
</evidence>
<sequence length="193" mass="21514">MGDWFQTIVDVQATPQEAETLAADVRSWLISSGIVSAEPTHCVLGADVGHPPGPRAETAVDPSGWSVPWHDGLAITVGRTVFDAGQGDPMAVTCPHCSTTTHLADERFELKYEVWEPFREVVRGWDEGDDIVIACPACTQPVEPTSWRWTDDYFVLAYLGFTFWNWPPLRPQFVDDLARHLADHRTVLLEGKL</sequence>
<gene>
    <name evidence="1" type="ORF">ACFFR3_40330</name>
</gene>
<name>A0ABV5P003_9ACTN</name>
<keyword evidence="2" id="KW-1185">Reference proteome</keyword>
<dbReference type="EMBL" id="JBHMCF010000045">
    <property type="protein sequence ID" value="MFB9475776.1"/>
    <property type="molecule type" value="Genomic_DNA"/>
</dbReference>
<evidence type="ECO:0000313" key="1">
    <source>
        <dbReference type="EMBL" id="MFB9475776.1"/>
    </source>
</evidence>
<proteinExistence type="predicted"/>
<dbReference type="RefSeq" id="WP_379484840.1">
    <property type="nucleotide sequence ID" value="NZ_JBHMCF010000045.1"/>
</dbReference>
<reference evidence="1 2" key="1">
    <citation type="submission" date="2024-09" db="EMBL/GenBank/DDBJ databases">
        <authorList>
            <person name="Sun Q."/>
            <person name="Mori K."/>
        </authorList>
    </citation>
    <scope>NUCLEOTIDE SEQUENCE [LARGE SCALE GENOMIC DNA]</scope>
    <source>
        <strain evidence="1 2">JCM 3324</strain>
    </source>
</reference>
<protein>
    <recommendedName>
        <fullName evidence="3">Acetone carboxylase subunit gamma</fullName>
    </recommendedName>
</protein>